<comment type="caution">
    <text evidence="3">The sequence shown here is derived from an EMBL/GenBank/DDBJ whole genome shotgun (WGS) entry which is preliminary data.</text>
</comment>
<evidence type="ECO:0008006" key="5">
    <source>
        <dbReference type="Google" id="ProtNLM"/>
    </source>
</evidence>
<reference evidence="3 4" key="1">
    <citation type="submission" date="2024-05" db="EMBL/GenBank/DDBJ databases">
        <title>A draft genome resource for the thread blight pathogen Marasmius tenuissimus strain MS-2.</title>
        <authorList>
            <person name="Yulfo-Soto G.E."/>
            <person name="Baruah I.K."/>
            <person name="Amoako-Attah I."/>
            <person name="Bukari Y."/>
            <person name="Meinhardt L.W."/>
            <person name="Bailey B.A."/>
            <person name="Cohen S.P."/>
        </authorList>
    </citation>
    <scope>NUCLEOTIDE SEQUENCE [LARGE SCALE GENOMIC DNA]</scope>
    <source>
        <strain evidence="3 4">MS-2</strain>
    </source>
</reference>
<feature type="coiled-coil region" evidence="1">
    <location>
        <begin position="216"/>
        <end position="250"/>
    </location>
</feature>
<feature type="coiled-coil region" evidence="1">
    <location>
        <begin position="37"/>
        <end position="96"/>
    </location>
</feature>
<evidence type="ECO:0000256" key="2">
    <source>
        <dbReference type="SAM" id="MobiDB-lite"/>
    </source>
</evidence>
<keyword evidence="4" id="KW-1185">Reference proteome</keyword>
<dbReference type="Proteomes" id="UP001437256">
    <property type="component" value="Unassembled WGS sequence"/>
</dbReference>
<feature type="region of interest" description="Disordered" evidence="2">
    <location>
        <begin position="1"/>
        <end position="26"/>
    </location>
</feature>
<dbReference type="EMBL" id="JBBXMP010000211">
    <property type="protein sequence ID" value="KAL0059699.1"/>
    <property type="molecule type" value="Genomic_DNA"/>
</dbReference>
<proteinExistence type="predicted"/>
<evidence type="ECO:0000313" key="3">
    <source>
        <dbReference type="EMBL" id="KAL0059699.1"/>
    </source>
</evidence>
<gene>
    <name evidence="3" type="ORF">AAF712_013532</name>
</gene>
<evidence type="ECO:0000313" key="4">
    <source>
        <dbReference type="Proteomes" id="UP001437256"/>
    </source>
</evidence>
<feature type="compositionally biased region" description="Polar residues" evidence="2">
    <location>
        <begin position="1"/>
        <end position="10"/>
    </location>
</feature>
<name>A0ABR2ZFI1_9AGAR</name>
<organism evidence="3 4">
    <name type="scientific">Marasmius tenuissimus</name>
    <dbReference type="NCBI Taxonomy" id="585030"/>
    <lineage>
        <taxon>Eukaryota</taxon>
        <taxon>Fungi</taxon>
        <taxon>Dikarya</taxon>
        <taxon>Basidiomycota</taxon>
        <taxon>Agaricomycotina</taxon>
        <taxon>Agaricomycetes</taxon>
        <taxon>Agaricomycetidae</taxon>
        <taxon>Agaricales</taxon>
        <taxon>Marasmiineae</taxon>
        <taxon>Marasmiaceae</taxon>
        <taxon>Marasmius</taxon>
    </lineage>
</organism>
<keyword evidence="1" id="KW-0175">Coiled coil</keyword>
<sequence length="281" mass="32799">MDSKENQLLSHVQELKQKDIQNNQRAQSDIEAMDAIRHDTELKEKQLLSRIQELERELDQNQQQAQSRIGEMDAIRHAMESKENQLLDRIRELEQEDLTNKECIQSHIEDQLLELESQMEVIRQLTDSEAICCAMDVEQRELHSHIQDLVQRYSEELKDVISGMDAALEREANHHAEIQSNVKREHEQLVQELELARTSMATHVEIHCVQLSEQFKGEQEELIAKHEEEIRNLLIACEEEKKQVNEHTKAECEVEIRRSPRGVLLHFETSSGGSTTWSWAN</sequence>
<accession>A0ABR2ZFI1</accession>
<evidence type="ECO:0000256" key="1">
    <source>
        <dbReference type="SAM" id="Coils"/>
    </source>
</evidence>
<protein>
    <recommendedName>
        <fullName evidence="5">A-kinase anchor protein 9</fullName>
    </recommendedName>
</protein>